<keyword evidence="2" id="KW-1185">Reference proteome</keyword>
<protein>
    <submittedName>
        <fullName evidence="1">Uncharacterized protein</fullName>
    </submittedName>
</protein>
<proteinExistence type="predicted"/>
<dbReference type="AlphaFoldDB" id="A0AAD4N8P0"/>
<evidence type="ECO:0000313" key="1">
    <source>
        <dbReference type="EMBL" id="KAI1718852.1"/>
    </source>
</evidence>
<name>A0AAD4N8P0_9BILA</name>
<accession>A0AAD4N8P0</accession>
<evidence type="ECO:0000313" key="2">
    <source>
        <dbReference type="Proteomes" id="UP001201812"/>
    </source>
</evidence>
<organism evidence="1 2">
    <name type="scientific">Ditylenchus destructor</name>
    <dbReference type="NCBI Taxonomy" id="166010"/>
    <lineage>
        <taxon>Eukaryota</taxon>
        <taxon>Metazoa</taxon>
        <taxon>Ecdysozoa</taxon>
        <taxon>Nematoda</taxon>
        <taxon>Chromadorea</taxon>
        <taxon>Rhabditida</taxon>
        <taxon>Tylenchina</taxon>
        <taxon>Tylenchomorpha</taxon>
        <taxon>Sphaerularioidea</taxon>
        <taxon>Anguinidae</taxon>
        <taxon>Anguininae</taxon>
        <taxon>Ditylenchus</taxon>
    </lineage>
</organism>
<dbReference type="Proteomes" id="UP001201812">
    <property type="component" value="Unassembled WGS sequence"/>
</dbReference>
<comment type="caution">
    <text evidence="1">The sequence shown here is derived from an EMBL/GenBank/DDBJ whole genome shotgun (WGS) entry which is preliminary data.</text>
</comment>
<sequence>MESMAENKSCEVFLAFVGIGYFRKEQAWSFICRHFATAPMMSTSMGHEESDMPIMYPLVISPKIANEISSLSRLYKVLSSIAAQDLNQHAKSDVSNIFHPTPNILTTNCCGINAVIKYMALLLAKLRKLVKHFAFDLEYHPEMNMYWLEREYESGMLFTTDFKPIYDCLRTFLGLDMGFKRVSLGFRSMQHFGDSFALNSYDTESKSEDLHVTLNGGIDVFVLISFIIHKHRIAQEDGVVTNRLFLYTKGRNLITSDVTQFKSTALALLAIGYICKRNGK</sequence>
<reference evidence="1" key="1">
    <citation type="submission" date="2022-01" db="EMBL/GenBank/DDBJ databases">
        <title>Genome Sequence Resource for Two Populations of Ditylenchus destructor, the Migratory Endoparasitic Phytonematode.</title>
        <authorList>
            <person name="Zhang H."/>
            <person name="Lin R."/>
            <person name="Xie B."/>
        </authorList>
    </citation>
    <scope>NUCLEOTIDE SEQUENCE</scope>
    <source>
        <strain evidence="1">BazhouSP</strain>
    </source>
</reference>
<gene>
    <name evidence="1" type="ORF">DdX_05963</name>
</gene>
<dbReference type="EMBL" id="JAKKPZ010000007">
    <property type="protein sequence ID" value="KAI1718852.1"/>
    <property type="molecule type" value="Genomic_DNA"/>
</dbReference>